<evidence type="ECO:0000313" key="2">
    <source>
        <dbReference type="EMBL" id="EFH84572.1"/>
    </source>
</evidence>
<sequence>MHPCSTQVVATGVLSFQEKRELTLDRQSSSLRQTLQQAQWSFAILMDREPSTQGGHR</sequence>
<dbReference type="EMBL" id="ADVG01000003">
    <property type="protein sequence ID" value="EFH85054.1"/>
    <property type="molecule type" value="Genomic_DNA"/>
</dbReference>
<dbReference type="RefSeq" id="WP_007912987.1">
    <property type="nucleotide sequence ID" value="NZ_ADVG01000002.1"/>
</dbReference>
<keyword evidence="5" id="KW-1185">Reference proteome</keyword>
<accession>D6TQI3</accession>
<dbReference type="EMBL" id="ADVG01000002">
    <property type="protein sequence ID" value="EFH87650.1"/>
    <property type="molecule type" value="Genomic_DNA"/>
</dbReference>
<dbReference type="EMBL" id="ADVG01000004">
    <property type="protein sequence ID" value="EFH82715.1"/>
    <property type="molecule type" value="Genomic_DNA"/>
</dbReference>
<protein>
    <submittedName>
        <fullName evidence="4">Uncharacterized protein</fullName>
    </submittedName>
</protein>
<reference evidence="4 5" key="1">
    <citation type="journal article" date="2011" name="Stand. Genomic Sci.">
        <title>Non-contiguous finished genome sequence and contextual data of the filamentous soil bacterium Ktedonobacter racemifer type strain (SOSP1-21).</title>
        <authorList>
            <person name="Chang Y.J."/>
            <person name="Land M."/>
            <person name="Hauser L."/>
            <person name="Chertkov O."/>
            <person name="Del Rio T.G."/>
            <person name="Nolan M."/>
            <person name="Copeland A."/>
            <person name="Tice H."/>
            <person name="Cheng J.F."/>
            <person name="Lucas S."/>
            <person name="Han C."/>
            <person name="Goodwin L."/>
            <person name="Pitluck S."/>
            <person name="Ivanova N."/>
            <person name="Ovchinikova G."/>
            <person name="Pati A."/>
            <person name="Chen A."/>
            <person name="Palaniappan K."/>
            <person name="Mavromatis K."/>
            <person name="Liolios K."/>
            <person name="Brettin T."/>
            <person name="Fiebig A."/>
            <person name="Rohde M."/>
            <person name="Abt B."/>
            <person name="Goker M."/>
            <person name="Detter J.C."/>
            <person name="Woyke T."/>
            <person name="Bristow J."/>
            <person name="Eisen J.A."/>
            <person name="Markowitz V."/>
            <person name="Hugenholtz P."/>
            <person name="Kyrpides N.C."/>
            <person name="Klenk H.P."/>
            <person name="Lapidus A."/>
        </authorList>
    </citation>
    <scope>NUCLEOTIDE SEQUENCE [LARGE SCALE GENOMIC DNA]</scope>
    <source>
        <strain evidence="5">DSM 44963</strain>
        <strain evidence="4">SOSP1-21</strain>
    </source>
</reference>
<dbReference type="Proteomes" id="UP000004508">
    <property type="component" value="Unassembled WGS sequence"/>
</dbReference>
<dbReference type="AlphaFoldDB" id="D6TQI3"/>
<name>D6TQI3_KTERA</name>
<evidence type="ECO:0000313" key="3">
    <source>
        <dbReference type="EMBL" id="EFH85054.1"/>
    </source>
</evidence>
<evidence type="ECO:0000313" key="4">
    <source>
        <dbReference type="EMBL" id="EFH87650.1"/>
    </source>
</evidence>
<organism evidence="4 5">
    <name type="scientific">Ktedonobacter racemifer DSM 44963</name>
    <dbReference type="NCBI Taxonomy" id="485913"/>
    <lineage>
        <taxon>Bacteria</taxon>
        <taxon>Bacillati</taxon>
        <taxon>Chloroflexota</taxon>
        <taxon>Ktedonobacteria</taxon>
        <taxon>Ktedonobacterales</taxon>
        <taxon>Ktedonobacteraceae</taxon>
        <taxon>Ktedonobacter</taxon>
    </lineage>
</organism>
<proteinExistence type="predicted"/>
<dbReference type="InParanoid" id="D6TQI3"/>
<dbReference type="STRING" id="485913.Krac_3555"/>
<evidence type="ECO:0000313" key="1">
    <source>
        <dbReference type="EMBL" id="EFH82715.1"/>
    </source>
</evidence>
<evidence type="ECO:0000313" key="5">
    <source>
        <dbReference type="Proteomes" id="UP000004508"/>
    </source>
</evidence>
<gene>
    <name evidence="1" type="ORF">Krac_3555</name>
    <name evidence="2" type="ORF">Krac_5647</name>
    <name evidence="3" type="ORF">Krac_6200</name>
    <name evidence="4" type="ORF">Krac_8994</name>
</gene>
<dbReference type="EMBL" id="ADVG01000003">
    <property type="protein sequence ID" value="EFH84572.1"/>
    <property type="molecule type" value="Genomic_DNA"/>
</dbReference>
<comment type="caution">
    <text evidence="4">The sequence shown here is derived from an EMBL/GenBank/DDBJ whole genome shotgun (WGS) entry which is preliminary data.</text>
</comment>